<dbReference type="Gene3D" id="3.30.70.270">
    <property type="match status" value="1"/>
</dbReference>
<keyword evidence="3" id="KW-1185">Reference proteome</keyword>
<dbReference type="InterPro" id="IPR000477">
    <property type="entry name" value="RT_dom"/>
</dbReference>
<feature type="domain" description="Reverse transcriptase" evidence="1">
    <location>
        <begin position="177"/>
        <end position="490"/>
    </location>
</feature>
<evidence type="ECO:0000313" key="2">
    <source>
        <dbReference type="EMBL" id="KAJ7982665.1"/>
    </source>
</evidence>
<dbReference type="Proteomes" id="UP001163823">
    <property type="component" value="Chromosome 1"/>
</dbReference>
<gene>
    <name evidence="2" type="ORF">O6P43_001762</name>
</gene>
<accession>A0AAD7QJJ1</accession>
<organism evidence="2 3">
    <name type="scientific">Quillaja saponaria</name>
    <name type="common">Soap bark tree</name>
    <dbReference type="NCBI Taxonomy" id="32244"/>
    <lineage>
        <taxon>Eukaryota</taxon>
        <taxon>Viridiplantae</taxon>
        <taxon>Streptophyta</taxon>
        <taxon>Embryophyta</taxon>
        <taxon>Tracheophyta</taxon>
        <taxon>Spermatophyta</taxon>
        <taxon>Magnoliopsida</taxon>
        <taxon>eudicotyledons</taxon>
        <taxon>Gunneridae</taxon>
        <taxon>Pentapetalae</taxon>
        <taxon>rosids</taxon>
        <taxon>fabids</taxon>
        <taxon>Fabales</taxon>
        <taxon>Quillajaceae</taxon>
        <taxon>Quillaja</taxon>
    </lineage>
</organism>
<dbReference type="EMBL" id="JARAOO010000001">
    <property type="protein sequence ID" value="KAJ7982665.1"/>
    <property type="molecule type" value="Genomic_DNA"/>
</dbReference>
<comment type="caution">
    <text evidence="2">The sequence shown here is derived from an EMBL/GenBank/DDBJ whole genome shotgun (WGS) entry which is preliminary data.</text>
</comment>
<dbReference type="PANTHER" id="PTHR46238:SF8">
    <property type="entry name" value="ENDONUCLEASE_EXONUCLEASE_PHOSPHATASE DOMAIN-CONTAINING PROTEIN"/>
    <property type="match status" value="1"/>
</dbReference>
<dbReference type="Pfam" id="PF00078">
    <property type="entry name" value="RVT_1"/>
    <property type="match status" value="1"/>
</dbReference>
<proteinExistence type="predicted"/>
<dbReference type="InterPro" id="IPR043502">
    <property type="entry name" value="DNA/RNA_pol_sf"/>
</dbReference>
<protein>
    <submittedName>
        <fullName evidence="2">Retrovirus-related Pol polyprotein LINE-1</fullName>
    </submittedName>
</protein>
<dbReference type="SUPFAM" id="SSF56672">
    <property type="entry name" value="DNA/RNA polymerases"/>
    <property type="match status" value="2"/>
</dbReference>
<name>A0AAD7QJJ1_QUISA</name>
<reference evidence="2 3" key="1">
    <citation type="journal article" date="2023" name="Science">
        <title>Elucidation of the pathway for biosynthesis of saponin adjuvants from the soapbark tree.</title>
        <authorList>
            <person name="Reed J."/>
            <person name="Orme A."/>
            <person name="El-Demerdash A."/>
            <person name="Owen C."/>
            <person name="Martin L.B.B."/>
            <person name="Misra R.C."/>
            <person name="Kikuchi S."/>
            <person name="Rejzek M."/>
            <person name="Martin A.C."/>
            <person name="Harkess A."/>
            <person name="Leebens-Mack J."/>
            <person name="Louveau T."/>
            <person name="Stephenson M.J."/>
            <person name="Osbourn A."/>
        </authorList>
    </citation>
    <scope>NUCLEOTIDE SEQUENCE [LARGE SCALE GENOMIC DNA]</scope>
    <source>
        <strain evidence="2">S10</strain>
    </source>
</reference>
<dbReference type="PROSITE" id="PS50878">
    <property type="entry name" value="RT_POL"/>
    <property type="match status" value="1"/>
</dbReference>
<dbReference type="AlphaFoldDB" id="A0AAD7QJJ1"/>
<sequence>MTRKVDRAVCKDCKVLPGECLVSQHKLMVVDVGVKWRKQKYRSNKCIKTRWWNLNGGKMALFKDKMLQGDPWRVEGEPNMIWDEMASRIRNTAREVLGESRGLGPPTKETWWWNEEVQQAIKAKKECYKRLHKCRNEDNYKCFRQARKDAKKAVREARGKACEGLYQKLETKDGEKDIYRIAKQRERRTKDLIRIKCIKDEADRVLVKEDEINERWQTYFDTLFNEESRGDFGDLDVTFDDTNRRFVRRIKAQEVKEAMHKMKNGKALGPDDIPIEVWRCLGDIGVTWLTNLFNKILVTKKMPDEWRKSTLIPIYKNKGDIQSCSNYREKAYDKVPRQVLWWVLEKKKVPTKYVEVIKDMYEGVLTRVRTVDGMTGEFPITIGVHQGSSLSPYLFALVMDELTYNIQDRAPWCMLFADDIVLVDETREGLNSKLEMWRNALESKGLRLSRTKTEYMECNFSKTRGDPNDIILDGQTIPTKDVFKYLGSFIQKDGAIEHDVNHRIKAGWVKWRSASGVLCDPKIPNRLKGKFYKSAVRPAMLYGTECWAVKKQHSHKMGVAEMRMLRWMTGHTRNNRIRNEEIRRKVEVAPIVEKMRENRLRWFGHIQRRPMDAVVKQGDMVQVPGVRRGKGRPKLTWGTVIEKDMAVLGINENLVLDRCEWRKRIHIADPN</sequence>
<dbReference type="PANTHER" id="PTHR46238">
    <property type="entry name" value="REVERSE TRANSCRIPTASE DOMAIN-CONTAINING PROTEIN"/>
    <property type="match status" value="1"/>
</dbReference>
<dbReference type="KEGG" id="qsa:O6P43_001762"/>
<evidence type="ECO:0000313" key="3">
    <source>
        <dbReference type="Proteomes" id="UP001163823"/>
    </source>
</evidence>
<evidence type="ECO:0000259" key="1">
    <source>
        <dbReference type="PROSITE" id="PS50878"/>
    </source>
</evidence>
<dbReference type="InterPro" id="IPR043128">
    <property type="entry name" value="Rev_trsase/Diguanyl_cyclase"/>
</dbReference>